<feature type="non-terminal residue" evidence="5">
    <location>
        <position position="1680"/>
    </location>
</feature>
<comment type="caution">
    <text evidence="5">The sequence shown here is derived from an EMBL/GenBank/DDBJ whole genome shotgun (WGS) entry which is preliminary data.</text>
</comment>
<dbReference type="Gene3D" id="1.25.40.10">
    <property type="entry name" value="Tetratricopeptide repeat domain"/>
    <property type="match status" value="6"/>
</dbReference>
<feature type="repeat" description="TPR" evidence="3">
    <location>
        <begin position="1423"/>
        <end position="1456"/>
    </location>
</feature>
<evidence type="ECO:0008006" key="7">
    <source>
        <dbReference type="Google" id="ProtNLM"/>
    </source>
</evidence>
<dbReference type="SMART" id="SM00028">
    <property type="entry name" value="TPR"/>
    <property type="match status" value="22"/>
</dbReference>
<feature type="repeat" description="TPR" evidence="3">
    <location>
        <begin position="898"/>
        <end position="931"/>
    </location>
</feature>
<accession>A0A8S2JWZ7</accession>
<reference evidence="5" key="1">
    <citation type="submission" date="2021-02" db="EMBL/GenBank/DDBJ databases">
        <authorList>
            <person name="Nowell W R."/>
        </authorList>
    </citation>
    <scope>NUCLEOTIDE SEQUENCE</scope>
</reference>
<feature type="repeat" description="TPR" evidence="3">
    <location>
        <begin position="1302"/>
        <end position="1335"/>
    </location>
</feature>
<feature type="repeat" description="TPR" evidence="3">
    <location>
        <begin position="864"/>
        <end position="897"/>
    </location>
</feature>
<dbReference type="PANTHER" id="PTHR44858">
    <property type="entry name" value="TETRATRICOPEPTIDE REPEAT PROTEIN 6"/>
    <property type="match status" value="1"/>
</dbReference>
<feature type="repeat" description="TPR" evidence="3">
    <location>
        <begin position="1491"/>
        <end position="1524"/>
    </location>
</feature>
<keyword evidence="1" id="KW-0677">Repeat</keyword>
<feature type="region of interest" description="Disordered" evidence="4">
    <location>
        <begin position="162"/>
        <end position="203"/>
    </location>
</feature>
<evidence type="ECO:0000256" key="3">
    <source>
        <dbReference type="PROSITE-ProRule" id="PRU00339"/>
    </source>
</evidence>
<dbReference type="InterPro" id="IPR050498">
    <property type="entry name" value="Ycf3"/>
</dbReference>
<proteinExistence type="predicted"/>
<dbReference type="PANTHER" id="PTHR44858:SF1">
    <property type="entry name" value="UDP-N-ACETYLGLUCOSAMINE--PEPTIDE N-ACETYLGLUCOSAMINYLTRANSFERASE SPINDLY-RELATED"/>
    <property type="match status" value="1"/>
</dbReference>
<sequence length="1680" mass="193532">MVDLPSAKQSYTITTTGELKSRAFKSSMGVLPFRRSESIPELNLVHLRGRSVMATGVATTELASSRVGTNTPVTPRRPLTLSESVQTSLSDRYEPLPAILPMVGTAHSAALLERRSQKKPTVNVPPVKKRKVDILIVEPEVIQRSTPRSVVGRMVNEARLLSQPGGDRLTPHSRLSSKQQSYGTSSTMSSTHPQQITITPNDDPTRAAVENLIASIKSKQLQEAQRQSDRKILDIIHRVLGRTIDLVYDEDEKEQIQQEYEQKLIAEEEKRIPMILEEEDMSVNLRVPDVSRMDLEVDDEKYEGEDGEYEDITDKERTLRTKKQTEDYEQIDMSRDPLYRHILLGITDEDILNVRGTQINVPTSLISRNQAIPTKPAKHDDKSAHRFCIQTTNESDILSKEVRAITQLYHQRARYRNKLPTSTIYYKHGQLPKSFIKEPIENAQHEDEQNISRSIKTNGPSIPYDGLESGDTDLNVWQRRATQIVQPKIEGNSAISQDPYLIHLWTPAPPKMYIHPPRKDVKPEIITSGTVPSGETHLISSQIIEVSTVKEQQESVVEEKVEQSSGDFQYFRKTHHAVHYEDAVADGRRFISSARIRATRRSRKDVRFWQRIDAIVALATAPPRDPPISRRQSFHEAYFYERNHPHSMKEKFRKRRTSLEKEKLNFDKNIKTKYKYEETRTKFGGKRLLNEFEWTREVWYNWLDEYIAELDKVETMRQETEIKQQISASTLLDESSTLVIEDSENEVSVSQIKKVSTSVQLEPIINLQVPYSEERRLIEDELYRLTKLIDRDPRDVFSLTRRGGLLRKLGLFHDALNDLSLAVYIEPSFMDAYWQRALIYMIFEHYDDALDSLNMCIKFNKTHAGAYKLRGDIYSMRNDLALAIANYSQAIRHNQTDHEAYFQRAQTYERRNEILLAMDDYVQVTQLNPKNIEAWYKHAMYYFNTNNYDYAIGDFTELLKRQSDHVAARLYRGLSYFYLEYYQNALADFSATLHYDPSNWAAYYHRGCLLRTCNPAKSLKDLSISLLINPEYENVGAYLHRALIYCKQNQHDAAIADYEAVLVLDREHAPALCNLAIIYMRTNIQKALQLFTRAIEAEPTTLDQSVELHGAYLDLSKCLIQLQRYPQAVEQLTTLIKLQPPDQNAEAYLQRGIAKMRMFGKFSTQELTKLSSNRRPLLDINRALVIEPNSAEAYLARAAWYARCERYSKGVLNCNEAIRLSPKLVRAYLYRGCLKYSIRLYDHAIKDLSIALDIDPSCSHAYYNRALCYIRRGNLSLALKDFAIVLCLASAIKNSKTQLLELETYINRGLLQYEHKDFENALIDFEYALEIVTASNDERRINALKHKLIYTIGQCHHRLAQFDEAIERFNSSEIAYHTMTDTAYRHDVWIAQGIVYMDMGNDESKLQATKLFESVLHENPIHETARLNLGYCFRQRGYYKRAWIQFSALLHFNPSNARALEARAIVCLQMNHPTEAFIDLNQALRFQPSSAQLLTNRGVVQQYLGDNKNAMCDYRAAMLADPNNAFAHYNAGNILMFHGQFVEAITLFDRVLEINPRDEAALTNRAIAKVVLKQYSGARNDLEHALRISPLSAHIHIDLGQLLLTMNEPIEAEKHFTRALEIRPCDPAVYKWRGDALSKQDGRRQDALDNYRACVELSDALQLARKHGLIKAPTKTRRRL</sequence>
<dbReference type="Pfam" id="PF07719">
    <property type="entry name" value="TPR_2"/>
    <property type="match status" value="1"/>
</dbReference>
<evidence type="ECO:0000256" key="2">
    <source>
        <dbReference type="ARBA" id="ARBA00022803"/>
    </source>
</evidence>
<dbReference type="EMBL" id="CAJOBH010000786">
    <property type="protein sequence ID" value="CAF3817320.1"/>
    <property type="molecule type" value="Genomic_DNA"/>
</dbReference>
<feature type="repeat" description="TPR" evidence="3">
    <location>
        <begin position="1069"/>
        <end position="1101"/>
    </location>
</feature>
<evidence type="ECO:0000256" key="1">
    <source>
        <dbReference type="ARBA" id="ARBA00022737"/>
    </source>
</evidence>
<dbReference type="InterPro" id="IPR011990">
    <property type="entry name" value="TPR-like_helical_dom_sf"/>
</dbReference>
<feature type="compositionally biased region" description="Polar residues" evidence="4">
    <location>
        <begin position="173"/>
        <end position="202"/>
    </location>
</feature>
<dbReference type="Proteomes" id="UP000681967">
    <property type="component" value="Unassembled WGS sequence"/>
</dbReference>
<dbReference type="InterPro" id="IPR019734">
    <property type="entry name" value="TPR_rpt"/>
</dbReference>
<feature type="repeat" description="TPR" evidence="3">
    <location>
        <begin position="932"/>
        <end position="965"/>
    </location>
</feature>
<dbReference type="InterPro" id="IPR013105">
    <property type="entry name" value="TPR_2"/>
</dbReference>
<dbReference type="SUPFAM" id="SSF48452">
    <property type="entry name" value="TPR-like"/>
    <property type="match status" value="3"/>
</dbReference>
<organism evidence="5 6">
    <name type="scientific">Rotaria magnacalcarata</name>
    <dbReference type="NCBI Taxonomy" id="392030"/>
    <lineage>
        <taxon>Eukaryota</taxon>
        <taxon>Metazoa</taxon>
        <taxon>Spiralia</taxon>
        <taxon>Gnathifera</taxon>
        <taxon>Rotifera</taxon>
        <taxon>Eurotatoria</taxon>
        <taxon>Bdelloidea</taxon>
        <taxon>Philodinida</taxon>
        <taxon>Philodinidae</taxon>
        <taxon>Rotaria</taxon>
    </lineage>
</organism>
<keyword evidence="2 3" id="KW-0802">TPR repeat</keyword>
<gene>
    <name evidence="5" type="ORF">BYL167_LOCUS3892</name>
</gene>
<dbReference type="Pfam" id="PF13432">
    <property type="entry name" value="TPR_16"/>
    <property type="match status" value="2"/>
</dbReference>
<evidence type="ECO:0000313" key="6">
    <source>
        <dbReference type="Proteomes" id="UP000681967"/>
    </source>
</evidence>
<dbReference type="PROSITE" id="PS50005">
    <property type="entry name" value="TPR"/>
    <property type="match status" value="12"/>
</dbReference>
<dbReference type="Pfam" id="PF13181">
    <property type="entry name" value="TPR_8"/>
    <property type="match status" value="1"/>
</dbReference>
<feature type="repeat" description="TPR" evidence="3">
    <location>
        <begin position="1109"/>
        <end position="1142"/>
    </location>
</feature>
<feature type="repeat" description="TPR" evidence="3">
    <location>
        <begin position="966"/>
        <end position="999"/>
    </location>
</feature>
<feature type="repeat" description="TPR" evidence="3">
    <location>
        <begin position="1593"/>
        <end position="1626"/>
    </location>
</feature>
<feature type="repeat" description="TPR" evidence="3">
    <location>
        <begin position="1035"/>
        <end position="1068"/>
    </location>
</feature>
<evidence type="ECO:0000256" key="4">
    <source>
        <dbReference type="SAM" id="MobiDB-lite"/>
    </source>
</evidence>
<evidence type="ECO:0000313" key="5">
    <source>
        <dbReference type="EMBL" id="CAF3817320.1"/>
    </source>
</evidence>
<protein>
    <recommendedName>
        <fullName evidence="7">Tetratricopeptide repeat protein 6</fullName>
    </recommendedName>
</protein>
<name>A0A8S2JWZ7_9BILA</name>
<feature type="repeat" description="TPR" evidence="3">
    <location>
        <begin position="1525"/>
        <end position="1558"/>
    </location>
</feature>